<gene>
    <name evidence="1" type="ORF">QTO34_007631</name>
</gene>
<accession>A0AA40HIQ1</accession>
<proteinExistence type="predicted"/>
<sequence length="294" mass="32947">MGKDMKIKSLEEIYLFSLPIKESEIIDFFLGATLKEEVLNIMPVQKQTRQYKSRPVLREAQGTGLGVARVANWASGTLSSRCQRRRKLSVCAMAVLQNRRGLWDSELTSHRGPSKAGELSACLLRHQAFQKPPLSRRLLKGLMSFRTTFQTKRDWEESPDPGCLLVARGKSGPGCQKEAEGRPTLARISTPLGRENKNHRRLEQDIPSAGHSLCPESLDLGMVPGHFFKERRRRPRPALALQATPLGRFPWGGRTIRVEPHWEGDTLRKVSLGWPGHQGRATLGSNNVATAHLH</sequence>
<dbReference type="Proteomes" id="UP001177744">
    <property type="component" value="Unassembled WGS sequence"/>
</dbReference>
<protein>
    <submittedName>
        <fullName evidence="1">Uncharacterized protein</fullName>
    </submittedName>
</protein>
<organism evidence="1 2">
    <name type="scientific">Cnephaeus nilssonii</name>
    <name type="common">Northern bat</name>
    <name type="synonym">Eptesicus nilssonii</name>
    <dbReference type="NCBI Taxonomy" id="3371016"/>
    <lineage>
        <taxon>Eukaryota</taxon>
        <taxon>Metazoa</taxon>
        <taxon>Chordata</taxon>
        <taxon>Craniata</taxon>
        <taxon>Vertebrata</taxon>
        <taxon>Euteleostomi</taxon>
        <taxon>Mammalia</taxon>
        <taxon>Eutheria</taxon>
        <taxon>Laurasiatheria</taxon>
        <taxon>Chiroptera</taxon>
        <taxon>Yangochiroptera</taxon>
        <taxon>Vespertilionidae</taxon>
        <taxon>Cnephaeus</taxon>
    </lineage>
</organism>
<dbReference type="AlphaFoldDB" id="A0AA40HIQ1"/>
<name>A0AA40HIQ1_CNENI</name>
<keyword evidence="2" id="KW-1185">Reference proteome</keyword>
<reference evidence="1" key="1">
    <citation type="submission" date="2023-06" db="EMBL/GenBank/DDBJ databases">
        <title>Reference genome for the Northern bat (Eptesicus nilssonii), a most northern bat species.</title>
        <authorList>
            <person name="Laine V.N."/>
            <person name="Pulliainen A.T."/>
            <person name="Lilley T.M."/>
        </authorList>
    </citation>
    <scope>NUCLEOTIDE SEQUENCE</scope>
    <source>
        <strain evidence="1">BLF_Eptnil</strain>
        <tissue evidence="1">Kidney</tissue>
    </source>
</reference>
<evidence type="ECO:0000313" key="1">
    <source>
        <dbReference type="EMBL" id="KAK1331954.1"/>
    </source>
</evidence>
<dbReference type="EMBL" id="JAULJE010000019">
    <property type="protein sequence ID" value="KAK1331954.1"/>
    <property type="molecule type" value="Genomic_DNA"/>
</dbReference>
<evidence type="ECO:0000313" key="2">
    <source>
        <dbReference type="Proteomes" id="UP001177744"/>
    </source>
</evidence>
<comment type="caution">
    <text evidence="1">The sequence shown here is derived from an EMBL/GenBank/DDBJ whole genome shotgun (WGS) entry which is preliminary data.</text>
</comment>
<dbReference type="Gene3D" id="3.30.160.20">
    <property type="match status" value="1"/>
</dbReference>